<dbReference type="InterPro" id="IPR036396">
    <property type="entry name" value="Cyt_P450_sf"/>
</dbReference>
<evidence type="ECO:0000313" key="8">
    <source>
        <dbReference type="EMBL" id="THH09229.1"/>
    </source>
</evidence>
<evidence type="ECO:0000313" key="9">
    <source>
        <dbReference type="Proteomes" id="UP000308199"/>
    </source>
</evidence>
<comment type="cofactor">
    <cofactor evidence="1 6">
        <name>heme</name>
        <dbReference type="ChEBI" id="CHEBI:30413"/>
    </cofactor>
</comment>
<keyword evidence="7" id="KW-0472">Membrane</keyword>
<dbReference type="PANTHER" id="PTHR24305">
    <property type="entry name" value="CYTOCHROME P450"/>
    <property type="match status" value="1"/>
</dbReference>
<dbReference type="AlphaFoldDB" id="A0A4S4LC42"/>
<organism evidence="8 9">
    <name type="scientific">Phellinidium pouzarii</name>
    <dbReference type="NCBI Taxonomy" id="167371"/>
    <lineage>
        <taxon>Eukaryota</taxon>
        <taxon>Fungi</taxon>
        <taxon>Dikarya</taxon>
        <taxon>Basidiomycota</taxon>
        <taxon>Agaricomycotina</taxon>
        <taxon>Agaricomycetes</taxon>
        <taxon>Hymenochaetales</taxon>
        <taxon>Hymenochaetaceae</taxon>
        <taxon>Phellinidium</taxon>
    </lineage>
</organism>
<sequence>MVTSLKHSWILAQFISPIYVLSTSFAILLFYCVTIAVYRIFFSPLRAVPGPWYATVSELWITTHTLRLRRCRAIDELLSKYGEIVRIAPNKIVFCDSQTMRSVYGISSRLDKSSFYKCLSTNENDHAMTTLEHSPHHARKKGYAPYYSFANLKLFQPEIHDISIEMVNILTSAASHNLTSFDTLLLLRHLMIDINCLHLFGYNVSSLKAWSRHIVDAGISDPLSDAISDFPKRGLIKSTLPAWLWGLVQHIPNRRWKKFCDSDARLGKFVTDRVQEMRELIHSGKVHVDGKEKKSLIMRLLFHKYSETEAMPDKDIISEGVGHLIAGSDTTSTTLSYLLWELSRRHDIMLRLQAELNECMYDCLHIPDLKILQDLPYLNAVIKEGLRVYTAAPSPLERVVPASENKFSLLGHAMPAGTIISSQAWSSHRQRGIFFCPDMFIPDRWLLMHPSPPQTAFKHQNSIPVINLENDNVTANHNNSASQAQMAANMFSFGHGTRVCGGQNMALMMLRIVLAVMVRNFDIVASPGTDERSMEIKDSFLIRQT</sequence>
<comment type="caution">
    <text evidence="8">The sequence shown here is derived from an EMBL/GenBank/DDBJ whole genome shotgun (WGS) entry which is preliminary data.</text>
</comment>
<dbReference type="Pfam" id="PF00067">
    <property type="entry name" value="p450"/>
    <property type="match status" value="1"/>
</dbReference>
<keyword evidence="7" id="KW-1133">Transmembrane helix</keyword>
<dbReference type="Gene3D" id="1.10.630.10">
    <property type="entry name" value="Cytochrome P450"/>
    <property type="match status" value="1"/>
</dbReference>
<name>A0A4S4LC42_9AGAM</name>
<keyword evidence="6" id="KW-0349">Heme</keyword>
<evidence type="ECO:0000256" key="7">
    <source>
        <dbReference type="SAM" id="Phobius"/>
    </source>
</evidence>
<evidence type="ECO:0000256" key="2">
    <source>
        <dbReference type="ARBA" id="ARBA00005179"/>
    </source>
</evidence>
<keyword evidence="4 6" id="KW-0479">Metal-binding</keyword>
<feature type="binding site" description="axial binding residue" evidence="6">
    <location>
        <position position="500"/>
    </location>
    <ligand>
        <name>heme</name>
        <dbReference type="ChEBI" id="CHEBI:30413"/>
    </ligand>
    <ligandPart>
        <name>Fe</name>
        <dbReference type="ChEBI" id="CHEBI:18248"/>
    </ligandPart>
</feature>
<dbReference type="EMBL" id="SGPK01000071">
    <property type="protein sequence ID" value="THH09229.1"/>
    <property type="molecule type" value="Genomic_DNA"/>
</dbReference>
<dbReference type="InterPro" id="IPR001128">
    <property type="entry name" value="Cyt_P450"/>
</dbReference>
<keyword evidence="7" id="KW-0812">Transmembrane</keyword>
<evidence type="ECO:0008006" key="10">
    <source>
        <dbReference type="Google" id="ProtNLM"/>
    </source>
</evidence>
<dbReference type="InterPro" id="IPR050121">
    <property type="entry name" value="Cytochrome_P450_monoxygenase"/>
</dbReference>
<dbReference type="InterPro" id="IPR002403">
    <property type="entry name" value="Cyt_P450_E_grp-IV"/>
</dbReference>
<dbReference type="PANTHER" id="PTHR24305:SF218">
    <property type="entry name" value="P450, PUTATIVE (EUROFUNG)-RELATED"/>
    <property type="match status" value="1"/>
</dbReference>
<comment type="pathway">
    <text evidence="2">Secondary metabolite biosynthesis.</text>
</comment>
<dbReference type="GO" id="GO:0020037">
    <property type="term" value="F:heme binding"/>
    <property type="evidence" value="ECO:0007669"/>
    <property type="project" value="InterPro"/>
</dbReference>
<dbReference type="PRINTS" id="PR00465">
    <property type="entry name" value="EP450IV"/>
</dbReference>
<dbReference type="PRINTS" id="PR00385">
    <property type="entry name" value="P450"/>
</dbReference>
<dbReference type="SUPFAM" id="SSF48264">
    <property type="entry name" value="Cytochrome P450"/>
    <property type="match status" value="1"/>
</dbReference>
<protein>
    <recommendedName>
        <fullName evidence="10">Cytochrome P450</fullName>
    </recommendedName>
</protein>
<dbReference type="OrthoDB" id="3945418at2759"/>
<dbReference type="GO" id="GO:0005506">
    <property type="term" value="F:iron ion binding"/>
    <property type="evidence" value="ECO:0007669"/>
    <property type="project" value="InterPro"/>
</dbReference>
<evidence type="ECO:0000256" key="1">
    <source>
        <dbReference type="ARBA" id="ARBA00001971"/>
    </source>
</evidence>
<dbReference type="GO" id="GO:0004497">
    <property type="term" value="F:monooxygenase activity"/>
    <property type="evidence" value="ECO:0007669"/>
    <property type="project" value="InterPro"/>
</dbReference>
<proteinExistence type="inferred from homology"/>
<evidence type="ECO:0000256" key="3">
    <source>
        <dbReference type="ARBA" id="ARBA00010617"/>
    </source>
</evidence>
<dbReference type="Proteomes" id="UP000308199">
    <property type="component" value="Unassembled WGS sequence"/>
</dbReference>
<comment type="similarity">
    <text evidence="3">Belongs to the cytochrome P450 family.</text>
</comment>
<evidence type="ECO:0000256" key="5">
    <source>
        <dbReference type="ARBA" id="ARBA00023004"/>
    </source>
</evidence>
<keyword evidence="9" id="KW-1185">Reference proteome</keyword>
<keyword evidence="5 6" id="KW-0408">Iron</keyword>
<gene>
    <name evidence="8" type="ORF">EW145_g2183</name>
</gene>
<evidence type="ECO:0000256" key="6">
    <source>
        <dbReference type="PIRSR" id="PIRSR602403-1"/>
    </source>
</evidence>
<feature type="transmembrane region" description="Helical" evidence="7">
    <location>
        <begin position="18"/>
        <end position="41"/>
    </location>
</feature>
<reference evidence="8 9" key="1">
    <citation type="submission" date="2019-02" db="EMBL/GenBank/DDBJ databases">
        <title>Genome sequencing of the rare red list fungi Phellinidium pouzarii.</title>
        <authorList>
            <person name="Buettner E."/>
            <person name="Kellner H."/>
        </authorList>
    </citation>
    <scope>NUCLEOTIDE SEQUENCE [LARGE SCALE GENOMIC DNA]</scope>
    <source>
        <strain evidence="8 9">DSM 108285</strain>
    </source>
</reference>
<dbReference type="GO" id="GO:0016705">
    <property type="term" value="F:oxidoreductase activity, acting on paired donors, with incorporation or reduction of molecular oxygen"/>
    <property type="evidence" value="ECO:0007669"/>
    <property type="project" value="InterPro"/>
</dbReference>
<accession>A0A4S4LC42</accession>
<evidence type="ECO:0000256" key="4">
    <source>
        <dbReference type="ARBA" id="ARBA00022723"/>
    </source>
</evidence>